<reference evidence="3 4" key="1">
    <citation type="submission" date="2019-02" db="EMBL/GenBank/DDBJ databases">
        <title>Deep-cultivation of Planctomycetes and their phenomic and genomic characterization uncovers novel biology.</title>
        <authorList>
            <person name="Wiegand S."/>
            <person name="Jogler M."/>
            <person name="Boedeker C."/>
            <person name="Pinto D."/>
            <person name="Vollmers J."/>
            <person name="Rivas-Marin E."/>
            <person name="Kohn T."/>
            <person name="Peeters S.H."/>
            <person name="Heuer A."/>
            <person name="Rast P."/>
            <person name="Oberbeckmann S."/>
            <person name="Bunk B."/>
            <person name="Jeske O."/>
            <person name="Meyerdierks A."/>
            <person name="Storesund J.E."/>
            <person name="Kallscheuer N."/>
            <person name="Luecker S."/>
            <person name="Lage O.M."/>
            <person name="Pohl T."/>
            <person name="Merkel B.J."/>
            <person name="Hornburger P."/>
            <person name="Mueller R.-W."/>
            <person name="Bruemmer F."/>
            <person name="Labrenz M."/>
            <person name="Spormann A.M."/>
            <person name="Op Den Camp H."/>
            <person name="Overmann J."/>
            <person name="Amann R."/>
            <person name="Jetten M.S.M."/>
            <person name="Mascher T."/>
            <person name="Medema M.H."/>
            <person name="Devos D.P."/>
            <person name="Kaster A.-K."/>
            <person name="Ovreas L."/>
            <person name="Rohde M."/>
            <person name="Galperin M.Y."/>
            <person name="Jogler C."/>
        </authorList>
    </citation>
    <scope>NUCLEOTIDE SEQUENCE [LARGE SCALE GENOMIC DNA]</scope>
    <source>
        <strain evidence="3 4">Pla111</strain>
    </source>
</reference>
<dbReference type="InterPro" id="IPR018391">
    <property type="entry name" value="PQQ_b-propeller_rpt"/>
</dbReference>
<gene>
    <name evidence="3" type="primary">bamB_2</name>
    <name evidence="3" type="ORF">Pla111_22120</name>
</gene>
<dbReference type="Proteomes" id="UP000318995">
    <property type="component" value="Unassembled WGS sequence"/>
</dbReference>
<dbReference type="RefSeq" id="WP_197524952.1">
    <property type="nucleotide sequence ID" value="NZ_SJPH01000004.1"/>
</dbReference>
<dbReference type="InterPro" id="IPR015943">
    <property type="entry name" value="WD40/YVTN_repeat-like_dom_sf"/>
</dbReference>
<feature type="domain" description="Pyrrolo-quinoline quinone repeat" evidence="2">
    <location>
        <begin position="291"/>
        <end position="373"/>
    </location>
</feature>
<protein>
    <submittedName>
        <fullName evidence="3">Outer membrane protein assembly factor BamB</fullName>
    </submittedName>
</protein>
<dbReference type="PANTHER" id="PTHR34512">
    <property type="entry name" value="CELL SURFACE PROTEIN"/>
    <property type="match status" value="1"/>
</dbReference>
<keyword evidence="1" id="KW-0732">Signal</keyword>
<evidence type="ECO:0000313" key="4">
    <source>
        <dbReference type="Proteomes" id="UP000318995"/>
    </source>
</evidence>
<dbReference type="Pfam" id="PF13360">
    <property type="entry name" value="PQQ_2"/>
    <property type="match status" value="2"/>
</dbReference>
<evidence type="ECO:0000313" key="3">
    <source>
        <dbReference type="EMBL" id="TWT43262.1"/>
    </source>
</evidence>
<feature type="domain" description="Pyrrolo-quinoline quinone repeat" evidence="2">
    <location>
        <begin position="77"/>
        <end position="227"/>
    </location>
</feature>
<sequence length="391" mass="41298" precursor="true">MRRAWLFVVVGIFLLTSGSTDAADWPFARGDEQSTGTAPFALPDDPEVVWSYAPGGEVSFEGAPVIAAGIVYLVDADGGVHALKLRDGAVVWATQLAETIVLAGPAFDDNRLFIGDADGLVRALSTTDGKELWQFDAEGEVYAGPLVYHPPTSDPLLLVTTELGRLYALNPVTGIEQWRYEIKDPLRCAPTVVAGHALLAGCDGKLHTVELQNGTQAGFTEIGGPTGCTAAVRDGVAYFGTEAGVFYAIDANDPQKPAVAWTFSDPRRRQGIRTAAAVGVSTTVFGNQAKAVYALASRQGERLWVKTLKSRLEAAPLIVGDRVLLATSRGRLLLLDLATGEEAWQYEAGGGFLADPAAADGRVIVASTDGVVYCLGEGNDEPASAPHNADR</sequence>
<keyword evidence="4" id="KW-1185">Reference proteome</keyword>
<organism evidence="3 4">
    <name type="scientific">Botrimarina hoheduenensis</name>
    <dbReference type="NCBI Taxonomy" id="2528000"/>
    <lineage>
        <taxon>Bacteria</taxon>
        <taxon>Pseudomonadati</taxon>
        <taxon>Planctomycetota</taxon>
        <taxon>Planctomycetia</taxon>
        <taxon>Pirellulales</taxon>
        <taxon>Lacipirellulaceae</taxon>
        <taxon>Botrimarina</taxon>
    </lineage>
</organism>
<name>A0A5C5W0G3_9BACT</name>
<dbReference type="SUPFAM" id="SSF50998">
    <property type="entry name" value="Quinoprotein alcohol dehydrogenase-like"/>
    <property type="match status" value="2"/>
</dbReference>
<accession>A0A5C5W0G3</accession>
<feature type="signal peptide" evidence="1">
    <location>
        <begin position="1"/>
        <end position="22"/>
    </location>
</feature>
<proteinExistence type="predicted"/>
<evidence type="ECO:0000259" key="2">
    <source>
        <dbReference type="Pfam" id="PF13360"/>
    </source>
</evidence>
<dbReference type="EMBL" id="SJPH01000004">
    <property type="protein sequence ID" value="TWT43262.1"/>
    <property type="molecule type" value="Genomic_DNA"/>
</dbReference>
<dbReference type="InterPro" id="IPR002372">
    <property type="entry name" value="PQQ_rpt_dom"/>
</dbReference>
<dbReference type="SMART" id="SM00564">
    <property type="entry name" value="PQQ"/>
    <property type="match status" value="6"/>
</dbReference>
<comment type="caution">
    <text evidence="3">The sequence shown here is derived from an EMBL/GenBank/DDBJ whole genome shotgun (WGS) entry which is preliminary data.</text>
</comment>
<dbReference type="Gene3D" id="2.130.10.10">
    <property type="entry name" value="YVTN repeat-like/Quinoprotein amine dehydrogenase"/>
    <property type="match status" value="2"/>
</dbReference>
<dbReference type="PANTHER" id="PTHR34512:SF30">
    <property type="entry name" value="OUTER MEMBRANE PROTEIN ASSEMBLY FACTOR BAMB"/>
    <property type="match status" value="1"/>
</dbReference>
<feature type="chain" id="PRO_5022783349" evidence="1">
    <location>
        <begin position="23"/>
        <end position="391"/>
    </location>
</feature>
<evidence type="ECO:0000256" key="1">
    <source>
        <dbReference type="SAM" id="SignalP"/>
    </source>
</evidence>
<dbReference type="AlphaFoldDB" id="A0A5C5W0G3"/>
<dbReference type="InterPro" id="IPR011047">
    <property type="entry name" value="Quinoprotein_ADH-like_sf"/>
</dbReference>